<feature type="region of interest" description="Disordered" evidence="1">
    <location>
        <begin position="980"/>
        <end position="1007"/>
    </location>
</feature>
<feature type="region of interest" description="Disordered" evidence="1">
    <location>
        <begin position="134"/>
        <end position="163"/>
    </location>
</feature>
<sequence>MYFSQLTGALLIVINLKEADAFTIPSDGVRGFESHESRELFTSAEDHHLKTVAPQRPANNGQVISRHSDERDDSTEFRIAVGITAAPAVARNPMIRTVNQVTRAPTANVRLPVSLHSDEHDDLSDEVRSITGILSSRKQVASTQTTPNAGSQAGQRVTKHPDERLIVSAQPGKQVIIRTVTTPVSVQAVPIHKAIFRHSDERDDHSDEIVLSRMSVPNKPPIPNVPALATNPAGLGQTTNPQPPLVQLRSGGRVDLPWLEHDDDIDVQIDPVTKQVVNVRAEQKDSIEHDDLFSDEIIRARIPPSPTTPALGANPVGIQTPVNGPMLSQQSFDTVARVLNQQNIQIRPETLGAAPPIIVGGHVIDHSDEVDDHSLEIHHVRSGMSTQSAFPGVPVRPANPPTDVRHLFRDSNEDDVSLEDVIRSHVPNVQTHRTPVQQGFPRDSDERDLSSEVVRRLLNQQNVTRLNQAVHRVSHSDERDDTSAEVILHVRNGTTTIQRMPLTRYSHEHDDTSDEMLGIGRSLPIGPTGQQGVIRVMSRQSHERDDSMEMIGLVRKTAVTPHETTVIGGHVIRHSDEIEGDSSEMHHVGHQPASVLATAGVGHHSAEHDVSIEDVIGVRNRPLNGQIQAAPVHPGVRILEDSFEHDDSRERGGRVLDHQGRQINTTVYLHRDSDEHDDLSLEVDLSLLPEIQRLFTDVRMDAVAPPPAQNQGVAASVAGRSHGNQAVHNAVEMDVSLEVEDILANPLFQQKIQEIDDRLKSAPDARGKRLIEKYAEALALSSPSFNSAPSIIQSSFYLPLLFTCLMVCVGWEQEILFPRRLLSQTDTTSFDPRQPPSLMLLNTVNCQSSNPAQVAPNHHGMRPGQTFTLNGHVIGVTQSHERDDISMEVIGRVANAKNVQATPGQPKPSIHPAQQGVLFSRDSIERHDLSLEDVIGRNANRQHVQGAQQRPAVVPAGQGVRFSDDSIERHDLSLEDVIGRHSNRQHSIQTQSAVPQGRRPFRDSDEHRDVSLEDLVGRVPHRQHAVQNNQAAIQQGVRHFWDSDEHDDVSYEVDFSLLPQLLRLLQPTVQSTTPPAPSQGQRLGQQVSQRYDEHHEVSLEFNEILANPTFQQKIQEIDDRLKRASGPRGKRLMEKYATALAVYSTPPGENSSPSMNSSYYLPFFIACFWAWFL</sequence>
<gene>
    <name evidence="3" type="ORF">GHT06_012457</name>
</gene>
<keyword evidence="4" id="KW-1185">Reference proteome</keyword>
<keyword evidence="2" id="KW-0732">Signal</keyword>
<feature type="signal peptide" evidence="2">
    <location>
        <begin position="1"/>
        <end position="21"/>
    </location>
</feature>
<evidence type="ECO:0000313" key="3">
    <source>
        <dbReference type="EMBL" id="KAI9561499.1"/>
    </source>
</evidence>
<accession>A0AAD5KVP5</accession>
<dbReference type="Proteomes" id="UP000820818">
    <property type="component" value="Linkage Group LG3"/>
</dbReference>
<organism evidence="3 4">
    <name type="scientific">Daphnia sinensis</name>
    <dbReference type="NCBI Taxonomy" id="1820382"/>
    <lineage>
        <taxon>Eukaryota</taxon>
        <taxon>Metazoa</taxon>
        <taxon>Ecdysozoa</taxon>
        <taxon>Arthropoda</taxon>
        <taxon>Crustacea</taxon>
        <taxon>Branchiopoda</taxon>
        <taxon>Diplostraca</taxon>
        <taxon>Cladocera</taxon>
        <taxon>Anomopoda</taxon>
        <taxon>Daphniidae</taxon>
        <taxon>Daphnia</taxon>
        <taxon>Daphnia similis group</taxon>
    </lineage>
</organism>
<proteinExistence type="predicted"/>
<feature type="chain" id="PRO_5041903243" evidence="2">
    <location>
        <begin position="22"/>
        <end position="1173"/>
    </location>
</feature>
<name>A0AAD5KVP5_9CRUS</name>
<comment type="caution">
    <text evidence="3">The sequence shown here is derived from an EMBL/GenBank/DDBJ whole genome shotgun (WGS) entry which is preliminary data.</text>
</comment>
<protein>
    <submittedName>
        <fullName evidence="3">Uncharacterized protein</fullName>
    </submittedName>
</protein>
<reference evidence="3 4" key="1">
    <citation type="submission" date="2022-05" db="EMBL/GenBank/DDBJ databases">
        <title>A multi-omics perspective on studying reproductive biology in Daphnia sinensis.</title>
        <authorList>
            <person name="Jia J."/>
        </authorList>
    </citation>
    <scope>NUCLEOTIDE SEQUENCE [LARGE SCALE GENOMIC DNA]</scope>
    <source>
        <strain evidence="3 4">WSL</strain>
    </source>
</reference>
<evidence type="ECO:0000256" key="2">
    <source>
        <dbReference type="SAM" id="SignalP"/>
    </source>
</evidence>
<dbReference type="EMBL" id="WJBH02000003">
    <property type="protein sequence ID" value="KAI9561499.1"/>
    <property type="molecule type" value="Genomic_DNA"/>
</dbReference>
<dbReference type="AlphaFoldDB" id="A0AAD5KVP5"/>
<evidence type="ECO:0000256" key="1">
    <source>
        <dbReference type="SAM" id="MobiDB-lite"/>
    </source>
</evidence>
<feature type="compositionally biased region" description="Polar residues" evidence="1">
    <location>
        <begin position="985"/>
        <end position="994"/>
    </location>
</feature>
<feature type="compositionally biased region" description="Polar residues" evidence="1">
    <location>
        <begin position="134"/>
        <end position="155"/>
    </location>
</feature>
<evidence type="ECO:0000313" key="4">
    <source>
        <dbReference type="Proteomes" id="UP000820818"/>
    </source>
</evidence>